<evidence type="ECO:0000256" key="2">
    <source>
        <dbReference type="SAM" id="SignalP"/>
    </source>
</evidence>
<dbReference type="EMBL" id="BDSP01000176">
    <property type="protein sequence ID" value="GAX21987.1"/>
    <property type="molecule type" value="Genomic_DNA"/>
</dbReference>
<name>A0A1Z5K6W6_FISSO</name>
<accession>A0A1Z5K6W6</accession>
<reference evidence="3 4" key="1">
    <citation type="journal article" date="2015" name="Plant Cell">
        <title>Oil accumulation by the oleaginous diatom Fistulifera solaris as revealed by the genome and transcriptome.</title>
        <authorList>
            <person name="Tanaka T."/>
            <person name="Maeda Y."/>
            <person name="Veluchamy A."/>
            <person name="Tanaka M."/>
            <person name="Abida H."/>
            <person name="Marechal E."/>
            <person name="Bowler C."/>
            <person name="Muto M."/>
            <person name="Sunaga Y."/>
            <person name="Tanaka M."/>
            <person name="Yoshino T."/>
            <person name="Taniguchi T."/>
            <person name="Fukuda Y."/>
            <person name="Nemoto M."/>
            <person name="Matsumoto M."/>
            <person name="Wong P.S."/>
            <person name="Aburatani S."/>
            <person name="Fujibuchi W."/>
        </authorList>
    </citation>
    <scope>NUCLEOTIDE SEQUENCE [LARGE SCALE GENOMIC DNA]</scope>
    <source>
        <strain evidence="3 4">JPCC DA0580</strain>
    </source>
</reference>
<keyword evidence="4" id="KW-1185">Reference proteome</keyword>
<feature type="region of interest" description="Disordered" evidence="1">
    <location>
        <begin position="215"/>
        <end position="256"/>
    </location>
</feature>
<evidence type="ECO:0000313" key="4">
    <source>
        <dbReference type="Proteomes" id="UP000198406"/>
    </source>
</evidence>
<organism evidence="3 4">
    <name type="scientific">Fistulifera solaris</name>
    <name type="common">Oleaginous diatom</name>
    <dbReference type="NCBI Taxonomy" id="1519565"/>
    <lineage>
        <taxon>Eukaryota</taxon>
        <taxon>Sar</taxon>
        <taxon>Stramenopiles</taxon>
        <taxon>Ochrophyta</taxon>
        <taxon>Bacillariophyta</taxon>
        <taxon>Bacillariophyceae</taxon>
        <taxon>Bacillariophycidae</taxon>
        <taxon>Naviculales</taxon>
        <taxon>Naviculaceae</taxon>
        <taxon>Fistulifera</taxon>
    </lineage>
</organism>
<dbReference type="Proteomes" id="UP000198406">
    <property type="component" value="Unassembled WGS sequence"/>
</dbReference>
<dbReference type="AlphaFoldDB" id="A0A1Z5K6W6"/>
<feature type="signal peptide" evidence="2">
    <location>
        <begin position="1"/>
        <end position="18"/>
    </location>
</feature>
<feature type="chain" id="PRO_5012622451" evidence="2">
    <location>
        <begin position="19"/>
        <end position="673"/>
    </location>
</feature>
<dbReference type="OrthoDB" id="49429at2759"/>
<dbReference type="InParanoid" id="A0A1Z5K6W6"/>
<comment type="caution">
    <text evidence="3">The sequence shown here is derived from an EMBL/GenBank/DDBJ whole genome shotgun (WGS) entry which is preliminary data.</text>
</comment>
<protein>
    <submittedName>
        <fullName evidence="3">Uncharacterized protein</fullName>
    </submittedName>
</protein>
<sequence>MNRFDFILYFLLWHRTTGFLPCSIHRPNFFGSLSVVKEPSSAAEIEEDLSDTDSRVLEFMLQDSKLDLETEADIRKLLERGTVKKVSTPQKEEPTESDYTSTILKTLGDTKLWKKLSTQASDVFESVSIWIGNKVEQDVKTLAALGFFAWERAVRDVGRALPQAGELSKKTVFLLTNSSSAVDDAATQRGIKDRMLRPQDEIQSVSREIRGILSGQQRSSSGRNLRTIAPAGSSNNAERLRRAYQQSRRAERDAKDLTKVPGKVVDGAWELRRELKAETNEPGYKSKPIRNAIAAGVANTGNLLQSVKEQARLAASKRKEDRLLSLQGEIGIPSAASRIEDRVRASSTQAEYTKNQDIADPYVAARMEFEKASQQAEAKKPIDDPDILEVLRGERKRILKQLASCIDTPSKTWLVGFAGYDDEMKDTLINVVTKMVVLRNDVEEREEFDDEQSAELVLSHLREIKESIDEILQAAKTSLSPSIIQALESELYCSHTPDGEVSLILQLNGVESAEQLSSLLERQREPTFEPRAVPTIPPIIDIITETPTAPLYQRIELHDESLTEQYDDDSYVTPIAAVEVVMDDDVFDAADRAKKAVVTESEENQEESEIVKLALRSLDVIFFVVEKALFAAIPQAITLSTTAFRRAMAVNELGRGSRGWEQFSKLGNTRAKY</sequence>
<gene>
    <name evidence="3" type="ORF">FisN_25Hh213</name>
</gene>
<feature type="compositionally biased region" description="Polar residues" evidence="1">
    <location>
        <begin position="215"/>
        <end position="224"/>
    </location>
</feature>
<keyword evidence="2" id="KW-0732">Signal</keyword>
<proteinExistence type="predicted"/>
<evidence type="ECO:0000313" key="3">
    <source>
        <dbReference type="EMBL" id="GAX21987.1"/>
    </source>
</evidence>
<evidence type="ECO:0000256" key="1">
    <source>
        <dbReference type="SAM" id="MobiDB-lite"/>
    </source>
</evidence>